<dbReference type="SMART" id="SM00225">
    <property type="entry name" value="BTB"/>
    <property type="match status" value="1"/>
</dbReference>
<dbReference type="Proteomes" id="UP001497382">
    <property type="component" value="Unassembled WGS sequence"/>
</dbReference>
<gene>
    <name evidence="2" type="ORF">LARSCL_LOCUS13858</name>
</gene>
<dbReference type="InterPro" id="IPR000210">
    <property type="entry name" value="BTB/POZ_dom"/>
</dbReference>
<proteinExistence type="predicted"/>
<dbReference type="SUPFAM" id="SSF54695">
    <property type="entry name" value="POZ domain"/>
    <property type="match status" value="1"/>
</dbReference>
<dbReference type="Pfam" id="PF00651">
    <property type="entry name" value="BTB"/>
    <property type="match status" value="1"/>
</dbReference>
<reference evidence="2 3" key="1">
    <citation type="submission" date="2024-04" db="EMBL/GenBank/DDBJ databases">
        <authorList>
            <person name="Rising A."/>
            <person name="Reimegard J."/>
            <person name="Sonavane S."/>
            <person name="Akerstrom W."/>
            <person name="Nylinder S."/>
            <person name="Hedman E."/>
            <person name="Kallberg Y."/>
        </authorList>
    </citation>
    <scope>NUCLEOTIDE SEQUENCE [LARGE SCALE GENOMIC DNA]</scope>
</reference>
<sequence length="262" mass="29924">MSAQRTQQMLLQLFQHDPMLLDGLQRPQRPDGLQEAQRHTPNLRSTPTAYIYEQCTSSANEESKEKIQLKSLEELSKDLERVLAESSRFADVTLKCGGASIPAHKIILSARSPVFAAMFVNPMKESLRNEVDITDIHESALRDLLKYVYTGKTCDLTDSSAAELLNAADKYQIQDLKAVCVYFLKNTMSLENVWDILVLGDFHSPDLKSFAVDYICKNYGEFCIIEKTQEYIALREKRRDLALELVESLVKNREEKRKISKN</sequence>
<dbReference type="InterPro" id="IPR011333">
    <property type="entry name" value="SKP1/BTB/POZ_sf"/>
</dbReference>
<dbReference type="PROSITE" id="PS50097">
    <property type="entry name" value="BTB"/>
    <property type="match status" value="1"/>
</dbReference>
<feature type="domain" description="BTB" evidence="1">
    <location>
        <begin position="90"/>
        <end position="152"/>
    </location>
</feature>
<name>A0AAV2APZ9_9ARAC</name>
<accession>A0AAV2APZ9</accession>
<dbReference type="FunFam" id="3.30.710.10:FF:000159">
    <property type="entry name" value="Speckle-type POZ protein B"/>
    <property type="match status" value="1"/>
</dbReference>
<keyword evidence="3" id="KW-1185">Reference proteome</keyword>
<dbReference type="Gene3D" id="3.30.710.10">
    <property type="entry name" value="Potassium Channel Kv1.1, Chain A"/>
    <property type="match status" value="1"/>
</dbReference>
<dbReference type="Gene3D" id="1.25.40.420">
    <property type="match status" value="1"/>
</dbReference>
<dbReference type="AlphaFoldDB" id="A0AAV2APZ9"/>
<dbReference type="EMBL" id="CAXIEN010000193">
    <property type="protein sequence ID" value="CAL1285696.1"/>
    <property type="molecule type" value="Genomic_DNA"/>
</dbReference>
<evidence type="ECO:0000313" key="3">
    <source>
        <dbReference type="Proteomes" id="UP001497382"/>
    </source>
</evidence>
<comment type="caution">
    <text evidence="2">The sequence shown here is derived from an EMBL/GenBank/DDBJ whole genome shotgun (WGS) entry which is preliminary data.</text>
</comment>
<protein>
    <recommendedName>
        <fullName evidence="1">BTB domain-containing protein</fullName>
    </recommendedName>
</protein>
<evidence type="ECO:0000259" key="1">
    <source>
        <dbReference type="PROSITE" id="PS50097"/>
    </source>
</evidence>
<dbReference type="PANTHER" id="PTHR24413">
    <property type="entry name" value="SPECKLE-TYPE POZ PROTEIN"/>
    <property type="match status" value="1"/>
</dbReference>
<evidence type="ECO:0000313" key="2">
    <source>
        <dbReference type="EMBL" id="CAL1285696.1"/>
    </source>
</evidence>
<organism evidence="2 3">
    <name type="scientific">Larinioides sclopetarius</name>
    <dbReference type="NCBI Taxonomy" id="280406"/>
    <lineage>
        <taxon>Eukaryota</taxon>
        <taxon>Metazoa</taxon>
        <taxon>Ecdysozoa</taxon>
        <taxon>Arthropoda</taxon>
        <taxon>Chelicerata</taxon>
        <taxon>Arachnida</taxon>
        <taxon>Araneae</taxon>
        <taxon>Araneomorphae</taxon>
        <taxon>Entelegynae</taxon>
        <taxon>Araneoidea</taxon>
        <taxon>Araneidae</taxon>
        <taxon>Larinioides</taxon>
    </lineage>
</organism>